<reference evidence="1 2" key="1">
    <citation type="submission" date="2016-01" db="EMBL/GenBank/DDBJ databases">
        <title>Highly variable Streptococcus oralis are common among viridans streptococci isolated from primates.</title>
        <authorList>
            <person name="Denapaite D."/>
            <person name="Rieger M."/>
            <person name="Koendgen S."/>
            <person name="Brueckner R."/>
            <person name="Ochigava I."/>
            <person name="Kappeler P."/>
            <person name="Maetz-Rensing K."/>
            <person name="Leendertz F."/>
            <person name="Hakenbeck R."/>
        </authorList>
    </citation>
    <scope>NUCLEOTIDE SEQUENCE [LARGE SCALE GENOMIC DNA]</scope>
    <source>
        <strain evidence="1 2">DD15</strain>
    </source>
</reference>
<comment type="caution">
    <text evidence="1">The sequence shown here is derived from an EMBL/GenBank/DDBJ whole genome shotgun (WGS) entry which is preliminary data.</text>
</comment>
<accession>A0A139NZ33</accession>
<name>A0A139NZ33_STROR</name>
<dbReference type="Proteomes" id="UP000070678">
    <property type="component" value="Unassembled WGS sequence"/>
</dbReference>
<dbReference type="OrthoDB" id="2222228at2"/>
<dbReference type="AlphaFoldDB" id="A0A139NZ33"/>
<organism evidence="1 2">
    <name type="scientific">Streptococcus oralis</name>
    <dbReference type="NCBI Taxonomy" id="1303"/>
    <lineage>
        <taxon>Bacteria</taxon>
        <taxon>Bacillati</taxon>
        <taxon>Bacillota</taxon>
        <taxon>Bacilli</taxon>
        <taxon>Lactobacillales</taxon>
        <taxon>Streptococcaceae</taxon>
        <taxon>Streptococcus</taxon>
    </lineage>
</organism>
<dbReference type="PATRIC" id="fig|1303.78.peg.727"/>
<dbReference type="InterPro" id="IPR031682">
    <property type="entry name" value="EsaE"/>
</dbReference>
<evidence type="ECO:0000313" key="1">
    <source>
        <dbReference type="EMBL" id="KXT81279.1"/>
    </source>
</evidence>
<dbReference type="EMBL" id="LQNX01000049">
    <property type="protein sequence ID" value="KXT81279.1"/>
    <property type="molecule type" value="Genomic_DNA"/>
</dbReference>
<dbReference type="Pfam" id="PF16887">
    <property type="entry name" value="DUF5081"/>
    <property type="match status" value="1"/>
</dbReference>
<protein>
    <recommendedName>
        <fullName evidence="3">DUF5081 domain-containing protein</fullName>
    </recommendedName>
</protein>
<sequence>MSHKETFSIHELHYLIGAFDGELMPGLPTLDDIVTASELIWTIAKEELEKKGLVNEDGSLTKAGFVIVETLKEYCLGRTLVILNNFYFMQCRDSNFSILIVDTGQGYQLVKISPMSRLLLLQDKLPLVTRIPLEDEVDFLTERKQLTPDIETALASVQALMVQYYPLEQMCETRHAALLTASYLFVEEEGELLGFDVNQEELYRFSQYYFLERLYSWLAIPFREEDFENGSD</sequence>
<evidence type="ECO:0008006" key="3">
    <source>
        <dbReference type="Google" id="ProtNLM"/>
    </source>
</evidence>
<dbReference type="RefSeq" id="WP_061414387.1">
    <property type="nucleotide sequence ID" value="NZ_KQ969521.1"/>
</dbReference>
<gene>
    <name evidence="1" type="ORF">SORDD15_00669</name>
</gene>
<proteinExistence type="predicted"/>
<evidence type="ECO:0000313" key="2">
    <source>
        <dbReference type="Proteomes" id="UP000070678"/>
    </source>
</evidence>